<dbReference type="AlphaFoldDB" id="A0A2A2KN37"/>
<protein>
    <submittedName>
        <fullName evidence="3">Uncharacterized protein</fullName>
    </submittedName>
</protein>
<reference evidence="3 4" key="1">
    <citation type="journal article" date="2017" name="Curr. Biol.">
        <title>Genome architecture and evolution of a unichromosomal asexual nematode.</title>
        <authorList>
            <person name="Fradin H."/>
            <person name="Zegar C."/>
            <person name="Gutwein M."/>
            <person name="Lucas J."/>
            <person name="Kovtun M."/>
            <person name="Corcoran D."/>
            <person name="Baugh L.R."/>
            <person name="Kiontke K."/>
            <person name="Gunsalus K."/>
            <person name="Fitch D.H."/>
            <person name="Piano F."/>
        </authorList>
    </citation>
    <scope>NUCLEOTIDE SEQUENCE [LARGE SCALE GENOMIC DNA]</scope>
    <source>
        <strain evidence="3">PF1309</strain>
    </source>
</reference>
<evidence type="ECO:0000313" key="4">
    <source>
        <dbReference type="Proteomes" id="UP000218231"/>
    </source>
</evidence>
<evidence type="ECO:0000313" key="3">
    <source>
        <dbReference type="EMBL" id="PAV75278.1"/>
    </source>
</evidence>
<accession>A0A2A2KN37</accession>
<evidence type="ECO:0000256" key="1">
    <source>
        <dbReference type="SAM" id="MobiDB-lite"/>
    </source>
</evidence>
<name>A0A2A2KN37_9BILA</name>
<keyword evidence="2" id="KW-0732">Signal</keyword>
<keyword evidence="4" id="KW-1185">Reference proteome</keyword>
<feature type="chain" id="PRO_5012900707" evidence="2">
    <location>
        <begin position="16"/>
        <end position="96"/>
    </location>
</feature>
<feature type="signal peptide" evidence="2">
    <location>
        <begin position="1"/>
        <end position="15"/>
    </location>
</feature>
<evidence type="ECO:0000256" key="2">
    <source>
        <dbReference type="SAM" id="SignalP"/>
    </source>
</evidence>
<feature type="region of interest" description="Disordered" evidence="1">
    <location>
        <begin position="30"/>
        <end position="54"/>
    </location>
</feature>
<dbReference type="EMBL" id="LIAE01008137">
    <property type="protein sequence ID" value="PAV75278.1"/>
    <property type="molecule type" value="Genomic_DNA"/>
</dbReference>
<organism evidence="3 4">
    <name type="scientific">Diploscapter pachys</name>
    <dbReference type="NCBI Taxonomy" id="2018661"/>
    <lineage>
        <taxon>Eukaryota</taxon>
        <taxon>Metazoa</taxon>
        <taxon>Ecdysozoa</taxon>
        <taxon>Nematoda</taxon>
        <taxon>Chromadorea</taxon>
        <taxon>Rhabditida</taxon>
        <taxon>Rhabditina</taxon>
        <taxon>Rhabditomorpha</taxon>
        <taxon>Rhabditoidea</taxon>
        <taxon>Rhabditidae</taxon>
        <taxon>Diploscapter</taxon>
    </lineage>
</organism>
<sequence>MVCAVLVVAGRVVVAGCSTGGRGRIIGSVGVRPLSSPDDSSPEYSPDSSPEAAPLPANSIIHYFWLKDLPTRFLRDGLVTGGFSLAVHIVRPVAHV</sequence>
<comment type="caution">
    <text evidence="3">The sequence shown here is derived from an EMBL/GenBank/DDBJ whole genome shotgun (WGS) entry which is preliminary data.</text>
</comment>
<dbReference type="Proteomes" id="UP000218231">
    <property type="component" value="Unassembled WGS sequence"/>
</dbReference>
<proteinExistence type="predicted"/>
<gene>
    <name evidence="3" type="ORF">WR25_03641</name>
</gene>
<dbReference type="STRING" id="2018661.A0A2A2KN37"/>